<evidence type="ECO:0000313" key="20">
    <source>
        <dbReference type="EMBL" id="MBB4103091.1"/>
    </source>
</evidence>
<dbReference type="PROSITE" id="PS01156">
    <property type="entry name" value="TONB_DEPENDENT_REC_2"/>
    <property type="match status" value="1"/>
</dbReference>
<evidence type="ECO:0000256" key="4">
    <source>
        <dbReference type="ARBA" id="ARBA00022452"/>
    </source>
</evidence>
<evidence type="ECO:0000259" key="19">
    <source>
        <dbReference type="Pfam" id="PF07715"/>
    </source>
</evidence>
<dbReference type="SUPFAM" id="SSF56935">
    <property type="entry name" value="Porins"/>
    <property type="match status" value="1"/>
</dbReference>
<evidence type="ECO:0000256" key="15">
    <source>
        <dbReference type="PROSITE-ProRule" id="PRU10144"/>
    </source>
</evidence>
<reference evidence="20 21" key="1">
    <citation type="submission" date="2020-08" db="EMBL/GenBank/DDBJ databases">
        <title>Genomic Encyclopedia of Type Strains, Phase IV (KMG-IV): sequencing the most valuable type-strain genomes for metagenomic binning, comparative biology and taxonomic classification.</title>
        <authorList>
            <person name="Goeker M."/>
        </authorList>
    </citation>
    <scope>NUCLEOTIDE SEQUENCE [LARGE SCALE GENOMIC DNA]</scope>
    <source>
        <strain evidence="20 21">DSM 26385</strain>
    </source>
</reference>
<comment type="subcellular location">
    <subcellularLocation>
        <location evidence="1 14">Cell outer membrane</location>
        <topology evidence="1 14">Multi-pass membrane protein</topology>
    </subcellularLocation>
</comment>
<evidence type="ECO:0000256" key="5">
    <source>
        <dbReference type="ARBA" id="ARBA00022496"/>
    </source>
</evidence>
<keyword evidence="12 20" id="KW-0675">Receptor</keyword>
<dbReference type="PROSITE" id="PS52016">
    <property type="entry name" value="TONB_DEPENDENT_REC_3"/>
    <property type="match status" value="1"/>
</dbReference>
<dbReference type="Proteomes" id="UP000584824">
    <property type="component" value="Unassembled WGS sequence"/>
</dbReference>
<gene>
    <name evidence="20" type="ORF">GGQ66_001646</name>
</gene>
<comment type="similarity">
    <text evidence="2 14 16">Belongs to the TonB-dependent receptor family.</text>
</comment>
<feature type="domain" description="TonB-dependent receptor-like beta-barrel" evidence="18">
    <location>
        <begin position="257"/>
        <end position="689"/>
    </location>
</feature>
<evidence type="ECO:0000256" key="7">
    <source>
        <dbReference type="ARBA" id="ARBA00022729"/>
    </source>
</evidence>
<evidence type="ECO:0000256" key="12">
    <source>
        <dbReference type="ARBA" id="ARBA00023170"/>
    </source>
</evidence>
<sequence length="722" mass="77584">MIRTRFKAFTTLPLLMATAPALAEDTADTTLETIVVQSGQAGVPAPNKTSRLLPAAPGGQVATGSGLGVLGNRDAMSTPFNVTAYTARLIADTQARSIADVAASDPSVRAIFPRSSYRDVYSIRGFNLFSYNMGFDGLYGIAPKQRYPAEFAERVEILKGPDTFVNGISLGGSIGGAINIVPKRAGNEPVTSITTSYVSDGEFATHLDYSRRYGDNKEFGMRFNGLVRGGDLAVDDVSERLGAAALSLDYEGEGFRLYGDFGLQSQKIDSPDWSATLANGVTDIPRPSSTVSLTQPWSWVRTKDAYGTIRAEYDLADDWTVFGAFGISGTETTGIYVQPTNLKTNGDYTGNAYSFPSNGIHYSAQAGIRGRAETGPVEHNLTLALARWNQNLKATRTTLGSFSSNIFNPVTVATPSLAGIVDLDDIHRTAAHRYTSLALADTMSMADDRVLLTLGARWQKVENTNYAAATGLVTSAYDDQKISPAAGLVIKPFENVSLYANYVEALQQGSTAPSTAANAGEVFAPVVARQIEAGVKLDLGPWTASLGAFRITQPNSLTDPVSNVFSYDGEQRNQSVEFNVSGEPIDGVRILGGIMLIDGRQTKTQNGANDDRKAIGVPDYQINAGLEWDTPFIEKLTLSARVINTGRQFVNATNTQEIDGWTRVDVGARYVHERDNGKPITLRAGVENLFDRDYWASAASGQASGIARGAPRTFLVSTTFEF</sequence>
<evidence type="ECO:0000313" key="21">
    <source>
        <dbReference type="Proteomes" id="UP000584824"/>
    </source>
</evidence>
<dbReference type="Gene3D" id="2.40.170.20">
    <property type="entry name" value="TonB-dependent receptor, beta-barrel domain"/>
    <property type="match status" value="1"/>
</dbReference>
<organism evidence="20 21">
    <name type="scientific">Allorhizobium borbori</name>
    <dbReference type="NCBI Taxonomy" id="485907"/>
    <lineage>
        <taxon>Bacteria</taxon>
        <taxon>Pseudomonadati</taxon>
        <taxon>Pseudomonadota</taxon>
        <taxon>Alphaproteobacteria</taxon>
        <taxon>Hyphomicrobiales</taxon>
        <taxon>Rhizobiaceae</taxon>
        <taxon>Rhizobium/Agrobacterium group</taxon>
        <taxon>Allorhizobium</taxon>
    </lineage>
</organism>
<keyword evidence="4 14" id="KW-1134">Transmembrane beta strand</keyword>
<dbReference type="PANTHER" id="PTHR32552">
    <property type="entry name" value="FERRICHROME IRON RECEPTOR-RELATED"/>
    <property type="match status" value="1"/>
</dbReference>
<dbReference type="Gene3D" id="2.170.130.10">
    <property type="entry name" value="TonB-dependent receptor, plug domain"/>
    <property type="match status" value="1"/>
</dbReference>
<dbReference type="InterPro" id="IPR010917">
    <property type="entry name" value="TonB_rcpt_CS"/>
</dbReference>
<evidence type="ECO:0000259" key="18">
    <source>
        <dbReference type="Pfam" id="PF00593"/>
    </source>
</evidence>
<keyword evidence="11 14" id="KW-0472">Membrane</keyword>
<feature type="chain" id="PRO_5031457612" evidence="17">
    <location>
        <begin position="24"/>
        <end position="722"/>
    </location>
</feature>
<evidence type="ECO:0000256" key="10">
    <source>
        <dbReference type="ARBA" id="ARBA00023077"/>
    </source>
</evidence>
<keyword evidence="10 16" id="KW-0798">TonB box</keyword>
<keyword evidence="21" id="KW-1185">Reference proteome</keyword>
<evidence type="ECO:0000256" key="1">
    <source>
        <dbReference type="ARBA" id="ARBA00004571"/>
    </source>
</evidence>
<evidence type="ECO:0000256" key="17">
    <source>
        <dbReference type="SAM" id="SignalP"/>
    </source>
</evidence>
<dbReference type="InterPro" id="IPR010105">
    <property type="entry name" value="TonB_sidphr_rcpt"/>
</dbReference>
<name>A0A7W6K0V6_9HYPH</name>
<dbReference type="InterPro" id="IPR012910">
    <property type="entry name" value="Plug_dom"/>
</dbReference>
<keyword evidence="6 14" id="KW-0812">Transmembrane</keyword>
<dbReference type="RefSeq" id="WP_183791279.1">
    <property type="nucleotide sequence ID" value="NZ_JACIDU010000005.1"/>
</dbReference>
<keyword evidence="13 14" id="KW-0998">Cell outer membrane</keyword>
<dbReference type="InterPro" id="IPR036942">
    <property type="entry name" value="Beta-barrel_TonB_sf"/>
</dbReference>
<keyword evidence="8" id="KW-0408">Iron</keyword>
<evidence type="ECO:0000256" key="16">
    <source>
        <dbReference type="RuleBase" id="RU003357"/>
    </source>
</evidence>
<dbReference type="GO" id="GO:0038023">
    <property type="term" value="F:signaling receptor activity"/>
    <property type="evidence" value="ECO:0007669"/>
    <property type="project" value="InterPro"/>
</dbReference>
<evidence type="ECO:0000256" key="11">
    <source>
        <dbReference type="ARBA" id="ARBA00023136"/>
    </source>
</evidence>
<dbReference type="PANTHER" id="PTHR32552:SF82">
    <property type="entry name" value="FCUA PROTEIN"/>
    <property type="match status" value="1"/>
</dbReference>
<dbReference type="Pfam" id="PF00593">
    <property type="entry name" value="TonB_dep_Rec_b-barrel"/>
    <property type="match status" value="1"/>
</dbReference>
<comment type="caution">
    <text evidence="20">The sequence shown here is derived from an EMBL/GenBank/DDBJ whole genome shotgun (WGS) entry which is preliminary data.</text>
</comment>
<dbReference type="CDD" id="cd01347">
    <property type="entry name" value="ligand_gated_channel"/>
    <property type="match status" value="1"/>
</dbReference>
<feature type="signal peptide" evidence="17">
    <location>
        <begin position="1"/>
        <end position="23"/>
    </location>
</feature>
<dbReference type="Pfam" id="PF07715">
    <property type="entry name" value="Plug"/>
    <property type="match status" value="1"/>
</dbReference>
<accession>A0A7W6K0V6</accession>
<protein>
    <submittedName>
        <fullName evidence="20">Iron complex outermembrane receptor protein</fullName>
    </submittedName>
</protein>
<evidence type="ECO:0000256" key="2">
    <source>
        <dbReference type="ARBA" id="ARBA00009810"/>
    </source>
</evidence>
<evidence type="ECO:0000256" key="6">
    <source>
        <dbReference type="ARBA" id="ARBA00022692"/>
    </source>
</evidence>
<dbReference type="GO" id="GO:0015344">
    <property type="term" value="F:siderophore uptake transmembrane transporter activity"/>
    <property type="evidence" value="ECO:0007669"/>
    <property type="project" value="TreeGrafter"/>
</dbReference>
<evidence type="ECO:0000256" key="3">
    <source>
        <dbReference type="ARBA" id="ARBA00022448"/>
    </source>
</evidence>
<evidence type="ECO:0000256" key="14">
    <source>
        <dbReference type="PROSITE-ProRule" id="PRU01360"/>
    </source>
</evidence>
<feature type="short sequence motif" description="TonB C-terminal box" evidence="15">
    <location>
        <begin position="705"/>
        <end position="722"/>
    </location>
</feature>
<dbReference type="GO" id="GO:0015891">
    <property type="term" value="P:siderophore transport"/>
    <property type="evidence" value="ECO:0007669"/>
    <property type="project" value="InterPro"/>
</dbReference>
<dbReference type="InterPro" id="IPR039426">
    <property type="entry name" value="TonB-dep_rcpt-like"/>
</dbReference>
<keyword evidence="7 17" id="KW-0732">Signal</keyword>
<keyword evidence="9" id="KW-0406">Ion transport</keyword>
<dbReference type="InterPro" id="IPR037066">
    <property type="entry name" value="Plug_dom_sf"/>
</dbReference>
<dbReference type="NCBIfam" id="TIGR01783">
    <property type="entry name" value="TonB-siderophor"/>
    <property type="match status" value="1"/>
</dbReference>
<dbReference type="AlphaFoldDB" id="A0A7W6K0V6"/>
<evidence type="ECO:0000256" key="13">
    <source>
        <dbReference type="ARBA" id="ARBA00023237"/>
    </source>
</evidence>
<dbReference type="InterPro" id="IPR000531">
    <property type="entry name" value="Beta-barrel_TonB"/>
</dbReference>
<dbReference type="GO" id="GO:0009279">
    <property type="term" value="C:cell outer membrane"/>
    <property type="evidence" value="ECO:0007669"/>
    <property type="project" value="UniProtKB-SubCell"/>
</dbReference>
<proteinExistence type="inferred from homology"/>
<keyword evidence="3 14" id="KW-0813">Transport</keyword>
<evidence type="ECO:0000256" key="9">
    <source>
        <dbReference type="ARBA" id="ARBA00023065"/>
    </source>
</evidence>
<evidence type="ECO:0000256" key="8">
    <source>
        <dbReference type="ARBA" id="ARBA00023004"/>
    </source>
</evidence>
<dbReference type="EMBL" id="JACIDU010000005">
    <property type="protein sequence ID" value="MBB4103091.1"/>
    <property type="molecule type" value="Genomic_DNA"/>
</dbReference>
<feature type="domain" description="TonB-dependent receptor plug" evidence="19">
    <location>
        <begin position="75"/>
        <end position="169"/>
    </location>
</feature>
<keyword evidence="5" id="KW-0410">Iron transport</keyword>